<reference evidence="20 21" key="1">
    <citation type="submission" date="2016-08" db="EMBL/GenBank/DDBJ databases">
        <title>A Parts List for Fungal Cellulosomes Revealed by Comparative Genomics.</title>
        <authorList>
            <consortium name="DOE Joint Genome Institute"/>
            <person name="Haitjema C.H."/>
            <person name="Gilmore S.P."/>
            <person name="Henske J.K."/>
            <person name="Solomon K.V."/>
            <person name="De Groot R."/>
            <person name="Kuo A."/>
            <person name="Mondo S.J."/>
            <person name="Salamov A.A."/>
            <person name="Labutti K."/>
            <person name="Zhao Z."/>
            <person name="Chiniquy J."/>
            <person name="Barry K."/>
            <person name="Brewer H.M."/>
            <person name="Purvine S.O."/>
            <person name="Wright A.T."/>
            <person name="Boxma B."/>
            <person name="Van Alen T."/>
            <person name="Hackstein J.H."/>
            <person name="Baker S.E."/>
            <person name="Grigoriev I.V."/>
            <person name="O'Malley M.A."/>
        </authorList>
    </citation>
    <scope>NUCLEOTIDE SEQUENCE [LARGE SCALE GENOMIC DNA]</scope>
    <source>
        <strain evidence="20 21">S4</strain>
    </source>
</reference>
<dbReference type="Pfam" id="PF07718">
    <property type="entry name" value="Coatamer_beta_C"/>
    <property type="match status" value="1"/>
</dbReference>
<evidence type="ECO:0000256" key="15">
    <source>
        <dbReference type="SAM" id="Coils"/>
    </source>
</evidence>
<feature type="domain" description="Clathrin/coatomer adaptor adaptin-like N-terminal" evidence="17">
    <location>
        <begin position="17"/>
        <end position="519"/>
    </location>
</feature>
<dbReference type="AlphaFoldDB" id="A0A1Y1X773"/>
<evidence type="ECO:0000256" key="8">
    <source>
        <dbReference type="ARBA" id="ARBA00022927"/>
    </source>
</evidence>
<dbReference type="InterPro" id="IPR002553">
    <property type="entry name" value="Clathrin/coatomer_adapt-like_N"/>
</dbReference>
<keyword evidence="11 14" id="KW-0968">Cytoplasmic vesicle</keyword>
<comment type="caution">
    <text evidence="20">The sequence shown here is derived from an EMBL/GenBank/DDBJ whole genome shotgun (WGS) entry which is preliminary data.</text>
</comment>
<feature type="coiled-coil region" evidence="15">
    <location>
        <begin position="641"/>
        <end position="696"/>
    </location>
</feature>
<keyword evidence="8 14" id="KW-0653">Protein transport</keyword>
<dbReference type="InterPro" id="IPR016024">
    <property type="entry name" value="ARM-type_fold"/>
</dbReference>
<dbReference type="PANTHER" id="PTHR10635:SF0">
    <property type="entry name" value="COATOMER SUBUNIT BETA"/>
    <property type="match status" value="1"/>
</dbReference>
<feature type="domain" description="Coatomer beta subunit appendage platform" evidence="19">
    <location>
        <begin position="806"/>
        <end position="932"/>
    </location>
</feature>
<dbReference type="GO" id="GO:0005198">
    <property type="term" value="F:structural molecule activity"/>
    <property type="evidence" value="ECO:0007669"/>
    <property type="project" value="InterPro"/>
</dbReference>
<dbReference type="Pfam" id="PF14806">
    <property type="entry name" value="Coatomer_b_Cpla"/>
    <property type="match status" value="1"/>
</dbReference>
<evidence type="ECO:0000256" key="2">
    <source>
        <dbReference type="ARBA" id="ARBA00011775"/>
    </source>
</evidence>
<evidence type="ECO:0000256" key="7">
    <source>
        <dbReference type="ARBA" id="ARBA00022892"/>
    </source>
</evidence>
<dbReference type="InterPro" id="IPR029446">
    <property type="entry name" value="COPB1_appendage_platform_dom"/>
</dbReference>
<name>A0A1Y1X773_9FUNG</name>
<keyword evidence="15" id="KW-0175">Coiled coil</keyword>
<dbReference type="InterPro" id="IPR011989">
    <property type="entry name" value="ARM-like"/>
</dbReference>
<keyword evidence="7 14" id="KW-0931">ER-Golgi transport</keyword>
<evidence type="ECO:0000256" key="14">
    <source>
        <dbReference type="PIRNR" id="PIRNR005727"/>
    </source>
</evidence>
<comment type="subcellular location">
    <subcellularLocation>
        <location evidence="14">Cytoplasm</location>
    </subcellularLocation>
    <subcellularLocation>
        <location evidence="1 14">Golgi apparatus membrane</location>
        <topology evidence="1 14">Peripheral membrane protein</topology>
        <orientation evidence="1 14">Cytoplasmic side</orientation>
    </subcellularLocation>
    <subcellularLocation>
        <location evidence="14">Cytoplasmic vesicle</location>
        <location evidence="14">COPI-coated vesicle membrane</location>
        <topology evidence="14">Peripheral membrane protein</topology>
        <orientation evidence="14">Cytoplasmic side</orientation>
    </subcellularLocation>
</comment>
<dbReference type="PANTHER" id="PTHR10635">
    <property type="entry name" value="COATOMER SUBUNIT BETA"/>
    <property type="match status" value="1"/>
</dbReference>
<dbReference type="STRING" id="1754192.A0A1Y1X773"/>
<feature type="domain" description="Coatomer beta subunit C-terminal" evidence="18">
    <location>
        <begin position="664"/>
        <end position="801"/>
    </location>
</feature>
<dbReference type="Gene3D" id="1.25.10.10">
    <property type="entry name" value="Leucine-rich Repeat Variant"/>
    <property type="match status" value="1"/>
</dbReference>
<keyword evidence="5 14" id="KW-0963">Cytoplasm</keyword>
<feature type="compositionally biased region" description="Basic and acidic residues" evidence="16">
    <location>
        <begin position="488"/>
        <end position="506"/>
    </location>
</feature>
<evidence type="ECO:0000313" key="20">
    <source>
        <dbReference type="EMBL" id="ORX81562.1"/>
    </source>
</evidence>
<dbReference type="GO" id="GO:0030126">
    <property type="term" value="C:COPI vesicle coat"/>
    <property type="evidence" value="ECO:0007669"/>
    <property type="project" value="InterPro"/>
</dbReference>
<evidence type="ECO:0000256" key="1">
    <source>
        <dbReference type="ARBA" id="ARBA00004255"/>
    </source>
</evidence>
<dbReference type="GO" id="GO:0006891">
    <property type="term" value="P:intra-Golgi vesicle-mediated transport"/>
    <property type="evidence" value="ECO:0007669"/>
    <property type="project" value="TreeGrafter"/>
</dbReference>
<dbReference type="GO" id="GO:0006886">
    <property type="term" value="P:intracellular protein transport"/>
    <property type="evidence" value="ECO:0007669"/>
    <property type="project" value="InterPro"/>
</dbReference>
<dbReference type="EMBL" id="MCFG01000116">
    <property type="protein sequence ID" value="ORX81562.1"/>
    <property type="molecule type" value="Genomic_DNA"/>
</dbReference>
<evidence type="ECO:0000256" key="6">
    <source>
        <dbReference type="ARBA" id="ARBA00022737"/>
    </source>
</evidence>
<evidence type="ECO:0000256" key="10">
    <source>
        <dbReference type="ARBA" id="ARBA00023136"/>
    </source>
</evidence>
<reference evidence="20 21" key="2">
    <citation type="submission" date="2016-08" db="EMBL/GenBank/DDBJ databases">
        <title>Pervasive Adenine N6-methylation of Active Genes in Fungi.</title>
        <authorList>
            <consortium name="DOE Joint Genome Institute"/>
            <person name="Mondo S.J."/>
            <person name="Dannebaum R.O."/>
            <person name="Kuo R.C."/>
            <person name="Labutti K."/>
            <person name="Haridas S."/>
            <person name="Kuo A."/>
            <person name="Salamov A."/>
            <person name="Ahrendt S.R."/>
            <person name="Lipzen A."/>
            <person name="Sullivan W."/>
            <person name="Andreopoulos W.B."/>
            <person name="Clum A."/>
            <person name="Lindquist E."/>
            <person name="Daum C."/>
            <person name="Ramamoorthy G.K."/>
            <person name="Gryganskyi A."/>
            <person name="Culley D."/>
            <person name="Magnuson J.K."/>
            <person name="James T.Y."/>
            <person name="O'Malley M.A."/>
            <person name="Stajich J.E."/>
            <person name="Spatafora J.W."/>
            <person name="Visel A."/>
            <person name="Grigoriev I.V."/>
        </authorList>
    </citation>
    <scope>NUCLEOTIDE SEQUENCE [LARGE SCALE GENOMIC DNA]</scope>
    <source>
        <strain evidence="20 21">S4</strain>
    </source>
</reference>
<evidence type="ECO:0000259" key="19">
    <source>
        <dbReference type="Pfam" id="PF14806"/>
    </source>
</evidence>
<evidence type="ECO:0000256" key="13">
    <source>
        <dbReference type="ARBA" id="ARBA00030841"/>
    </source>
</evidence>
<dbReference type="GO" id="GO:0000139">
    <property type="term" value="C:Golgi membrane"/>
    <property type="evidence" value="ECO:0007669"/>
    <property type="project" value="UniProtKB-SubCell"/>
</dbReference>
<evidence type="ECO:0000313" key="21">
    <source>
        <dbReference type="Proteomes" id="UP000193944"/>
    </source>
</evidence>
<evidence type="ECO:0000256" key="11">
    <source>
        <dbReference type="ARBA" id="ARBA00023329"/>
    </source>
</evidence>
<evidence type="ECO:0000256" key="9">
    <source>
        <dbReference type="ARBA" id="ARBA00023034"/>
    </source>
</evidence>
<evidence type="ECO:0000259" key="18">
    <source>
        <dbReference type="Pfam" id="PF07718"/>
    </source>
</evidence>
<comment type="function">
    <text evidence="12 14">The coatomer is a cytosolic protein complex that binds to dilysine motifs and reversibly associates with Golgi non-clathrin-coated vesicles, which further mediate biosynthetic protein transport from the ER, via the Golgi up to the trans Golgi network. Coatomer complex is required for budding from Golgi membranes, and is essential for the retrograde Golgi-to-ER transport of dilysine-tagged proteins.</text>
</comment>
<dbReference type="GO" id="GO:0006888">
    <property type="term" value="P:endoplasmic reticulum to Golgi vesicle-mediated transport"/>
    <property type="evidence" value="ECO:0007669"/>
    <property type="project" value="TreeGrafter"/>
</dbReference>
<comment type="subunit">
    <text evidence="2 14">Oligomeric complex that consists of at least the alpha, beta, beta', gamma, delta, epsilon and zeta subunits.</text>
</comment>
<sequence length="941" mass="106544">MTEPCYTLIQQDDDKEQSTIQDLKKALEHGRDEQKIETMKKIITLMINGDPCSQLLMHVIRFVTPSRDKRLKKLLLNYWEVCPKTNPDGKLKQEMILVCNYYKNDLQHPNEFIRGSTLRFLCKLREPELLEPLIPSVRDCLNHKYAYVRKNAIFAIYSIYKNFPYLIPDATELISNILVVETDMSCKRNALVTLANISLPLAAEYLNSVWSQIDSFDEAMQLAVIEIIMKDCRNPTANKSKYIQCIFSLLQSNYASVKYDAATTLVTLSSHETAVKASASCYISLIMKVPDNNVKLIVLNKLNELREKHGRIIDGMTMDILCVLSSPDIEVRRKCIDIALEMVSSRNVDEVVSFLKKELVKTHDQEYERNTEYRQLLIHAIHTCAIKFHEVAANVVYVLMEFLGDAHNASAVDVINFVKEVLEKIPELRSKIVTKLMESFMEMKTGRVFRGALWIIGEYCLTVEDIEAAMNEIRNTLGDLPLLASEQRSYENENEDEKKDGEEKKSAQPRVLADGTYATESAFSSSTNAKKENKQKPPIRALLLKSDFYLGTVLAATLTKLILRYEELCQDAEKVNTLKSEAMLIMTGIINLGRSKFVNSTIDEDSVERIMTCLRTLSSVPEDKLLKEAFLNDSRNAYSQLVRTQDKKAAQEKELNKKNHAIQVDDVINFSLLKSKKNVQSENDEIEADLTRATGSSSKTAKVTSQLSRVMQLTGFSDPVYAEAYVNVHQYNILLDILIVNQTSETLQNLTLEFSTLGDLKLLETPVPHTLRPHGFHTVKANIKVSSTETGVIFGNIVYDGPGALDTSCVILNDIHIDIMDYIKPAYCTETKFRSMWTEFEWENKVNVNTNITDLRQYINHIMKTTNMACLTPEHALSGECGFLGANMYARSIFGEDALANICLEKQGDSIAGHIRIRSKTQGIALSLGDKITLNQKILKN</sequence>
<proteinExistence type="predicted"/>
<keyword evidence="6" id="KW-0677">Repeat</keyword>
<dbReference type="InterPro" id="IPR011710">
    <property type="entry name" value="Coatomer_bsu_C"/>
</dbReference>
<dbReference type="FunFam" id="1.25.10.10:FF:000444">
    <property type="entry name" value="Coatomer subunit beta"/>
    <property type="match status" value="1"/>
</dbReference>
<evidence type="ECO:0000256" key="4">
    <source>
        <dbReference type="ARBA" id="ARBA00022448"/>
    </source>
</evidence>
<organism evidence="20 21">
    <name type="scientific">Anaeromyces robustus</name>
    <dbReference type="NCBI Taxonomy" id="1754192"/>
    <lineage>
        <taxon>Eukaryota</taxon>
        <taxon>Fungi</taxon>
        <taxon>Fungi incertae sedis</taxon>
        <taxon>Chytridiomycota</taxon>
        <taxon>Chytridiomycota incertae sedis</taxon>
        <taxon>Neocallimastigomycetes</taxon>
        <taxon>Neocallimastigales</taxon>
        <taxon>Neocallimastigaceae</taxon>
        <taxon>Anaeromyces</taxon>
    </lineage>
</organism>
<evidence type="ECO:0000256" key="16">
    <source>
        <dbReference type="SAM" id="MobiDB-lite"/>
    </source>
</evidence>
<dbReference type="Proteomes" id="UP000193944">
    <property type="component" value="Unassembled WGS sequence"/>
</dbReference>
<keyword evidence="21" id="KW-1185">Reference proteome</keyword>
<accession>A0A1Y1X773</accession>
<evidence type="ECO:0000256" key="5">
    <source>
        <dbReference type="ARBA" id="ARBA00022490"/>
    </source>
</evidence>
<gene>
    <name evidence="20" type="ORF">BCR32DRAFT_327278</name>
</gene>
<evidence type="ECO:0000256" key="12">
    <source>
        <dbReference type="ARBA" id="ARBA00025536"/>
    </source>
</evidence>
<evidence type="ECO:0000259" key="17">
    <source>
        <dbReference type="Pfam" id="PF01602"/>
    </source>
</evidence>
<dbReference type="OrthoDB" id="10261439at2759"/>
<evidence type="ECO:0000256" key="3">
    <source>
        <dbReference type="ARBA" id="ARBA00017024"/>
    </source>
</evidence>
<keyword evidence="4 14" id="KW-0813">Transport</keyword>
<dbReference type="InterPro" id="IPR016460">
    <property type="entry name" value="COPB1"/>
</dbReference>
<keyword evidence="10 14" id="KW-0472">Membrane</keyword>
<keyword evidence="9 14" id="KW-0333">Golgi apparatus</keyword>
<protein>
    <recommendedName>
        <fullName evidence="3 14">Coatomer subunit beta</fullName>
    </recommendedName>
    <alternativeName>
        <fullName evidence="13 14">Beta-coat protein</fullName>
    </alternativeName>
</protein>
<feature type="region of interest" description="Disordered" evidence="16">
    <location>
        <begin position="488"/>
        <end position="511"/>
    </location>
</feature>
<dbReference type="SUPFAM" id="SSF48371">
    <property type="entry name" value="ARM repeat"/>
    <property type="match status" value="1"/>
</dbReference>
<dbReference type="PIRSF" id="PIRSF005727">
    <property type="entry name" value="Coatomer_beta_subunit"/>
    <property type="match status" value="1"/>
</dbReference>
<dbReference type="Pfam" id="PF01602">
    <property type="entry name" value="Adaptin_N"/>
    <property type="match status" value="1"/>
</dbReference>